<dbReference type="InterPro" id="IPR017937">
    <property type="entry name" value="Thioredoxin_CS"/>
</dbReference>
<evidence type="ECO:0000256" key="3">
    <source>
        <dbReference type="ARBA" id="ARBA00022982"/>
    </source>
</evidence>
<dbReference type="Proteomes" id="UP000316304">
    <property type="component" value="Unassembled WGS sequence"/>
</dbReference>
<feature type="site" description="Contributes to redox potential value" evidence="8">
    <location>
        <position position="31"/>
    </location>
</feature>
<dbReference type="PANTHER" id="PTHR45663:SF11">
    <property type="entry name" value="GEO12009P1"/>
    <property type="match status" value="1"/>
</dbReference>
<gene>
    <name evidence="11" type="primary">trxA_6</name>
    <name evidence="11" type="ORF">Pla52o_50400</name>
</gene>
<evidence type="ECO:0000256" key="6">
    <source>
        <dbReference type="NCBIfam" id="TIGR01068"/>
    </source>
</evidence>
<sequence length="104" mass="11655">MVKKISESAFEREVLDADVPVLVDFYANWCAPCRKMTPMLDKLMSEAKGRYKVVKVDTETESELATQYRVTTLPTLIVFTRGRAGKPLVGVQDKLTLMMALGLV</sequence>
<evidence type="ECO:0000256" key="4">
    <source>
        <dbReference type="ARBA" id="ARBA00023157"/>
    </source>
</evidence>
<evidence type="ECO:0000256" key="7">
    <source>
        <dbReference type="PIRNR" id="PIRNR000077"/>
    </source>
</evidence>
<evidence type="ECO:0000256" key="8">
    <source>
        <dbReference type="PIRSR" id="PIRSR000077-1"/>
    </source>
</evidence>
<evidence type="ECO:0000313" key="11">
    <source>
        <dbReference type="EMBL" id="TWU17484.1"/>
    </source>
</evidence>
<dbReference type="PROSITE" id="PS51352">
    <property type="entry name" value="THIOREDOXIN_2"/>
    <property type="match status" value="1"/>
</dbReference>
<comment type="caution">
    <text evidence="11">The sequence shown here is derived from an EMBL/GenBank/DDBJ whole genome shotgun (WGS) entry which is preliminary data.</text>
</comment>
<comment type="similarity">
    <text evidence="1 7">Belongs to the thioredoxin family.</text>
</comment>
<dbReference type="PRINTS" id="PR00421">
    <property type="entry name" value="THIOREDOXIN"/>
</dbReference>
<dbReference type="EMBL" id="SJPT01000011">
    <property type="protein sequence ID" value="TWU17484.1"/>
    <property type="molecule type" value="Genomic_DNA"/>
</dbReference>
<dbReference type="PROSITE" id="PS00194">
    <property type="entry name" value="THIOREDOXIN_1"/>
    <property type="match status" value="1"/>
</dbReference>
<dbReference type="PIRSF" id="PIRSF000077">
    <property type="entry name" value="Thioredoxin"/>
    <property type="match status" value="1"/>
</dbReference>
<dbReference type="InterPro" id="IPR036249">
    <property type="entry name" value="Thioredoxin-like_sf"/>
</dbReference>
<dbReference type="InterPro" id="IPR005746">
    <property type="entry name" value="Thioredoxin"/>
</dbReference>
<dbReference type="Gene3D" id="3.40.30.10">
    <property type="entry name" value="Glutaredoxin"/>
    <property type="match status" value="1"/>
</dbReference>
<name>A0A5C6C2K5_9BACT</name>
<feature type="site" description="Contributes to redox potential value" evidence="8">
    <location>
        <position position="32"/>
    </location>
</feature>
<evidence type="ECO:0000256" key="9">
    <source>
        <dbReference type="PIRSR" id="PIRSR000077-4"/>
    </source>
</evidence>
<feature type="site" description="Deprotonates C-terminal active site Cys" evidence="8">
    <location>
        <position position="24"/>
    </location>
</feature>
<keyword evidence="5 9" id="KW-0676">Redox-active center</keyword>
<dbReference type="OrthoDB" id="9790390at2"/>
<dbReference type="Pfam" id="PF00085">
    <property type="entry name" value="Thioredoxin"/>
    <property type="match status" value="1"/>
</dbReference>
<proteinExistence type="inferred from homology"/>
<evidence type="ECO:0000313" key="12">
    <source>
        <dbReference type="Proteomes" id="UP000316304"/>
    </source>
</evidence>
<evidence type="ECO:0000256" key="1">
    <source>
        <dbReference type="ARBA" id="ARBA00008987"/>
    </source>
</evidence>
<dbReference type="GO" id="GO:0005737">
    <property type="term" value="C:cytoplasm"/>
    <property type="evidence" value="ECO:0007669"/>
    <property type="project" value="TreeGrafter"/>
</dbReference>
<dbReference type="RefSeq" id="WP_146596996.1">
    <property type="nucleotide sequence ID" value="NZ_SJPT01000011.1"/>
</dbReference>
<keyword evidence="2" id="KW-0813">Transport</keyword>
<dbReference type="CDD" id="cd02947">
    <property type="entry name" value="TRX_family"/>
    <property type="match status" value="1"/>
</dbReference>
<accession>A0A5C6C2K5</accession>
<feature type="active site" description="Nucleophile" evidence="8">
    <location>
        <position position="33"/>
    </location>
</feature>
<dbReference type="InterPro" id="IPR013766">
    <property type="entry name" value="Thioredoxin_domain"/>
</dbReference>
<feature type="active site" description="Nucleophile" evidence="8">
    <location>
        <position position="30"/>
    </location>
</feature>
<keyword evidence="12" id="KW-1185">Reference proteome</keyword>
<reference evidence="11 12" key="1">
    <citation type="submission" date="2019-02" db="EMBL/GenBank/DDBJ databases">
        <title>Deep-cultivation of Planctomycetes and their phenomic and genomic characterization uncovers novel biology.</title>
        <authorList>
            <person name="Wiegand S."/>
            <person name="Jogler M."/>
            <person name="Boedeker C."/>
            <person name="Pinto D."/>
            <person name="Vollmers J."/>
            <person name="Rivas-Marin E."/>
            <person name="Kohn T."/>
            <person name="Peeters S.H."/>
            <person name="Heuer A."/>
            <person name="Rast P."/>
            <person name="Oberbeckmann S."/>
            <person name="Bunk B."/>
            <person name="Jeske O."/>
            <person name="Meyerdierks A."/>
            <person name="Storesund J.E."/>
            <person name="Kallscheuer N."/>
            <person name="Luecker S."/>
            <person name="Lage O.M."/>
            <person name="Pohl T."/>
            <person name="Merkel B.J."/>
            <person name="Hornburger P."/>
            <person name="Mueller R.-W."/>
            <person name="Bruemmer F."/>
            <person name="Labrenz M."/>
            <person name="Spormann A.M."/>
            <person name="Op Den Camp H."/>
            <person name="Overmann J."/>
            <person name="Amann R."/>
            <person name="Jetten M.S.M."/>
            <person name="Mascher T."/>
            <person name="Medema M.H."/>
            <person name="Devos D.P."/>
            <person name="Kaster A.-K."/>
            <person name="Ovreas L."/>
            <person name="Rohde M."/>
            <person name="Galperin M.Y."/>
            <person name="Jogler C."/>
        </authorList>
    </citation>
    <scope>NUCLEOTIDE SEQUENCE [LARGE SCALE GENOMIC DNA]</scope>
    <source>
        <strain evidence="11 12">Pla52o</strain>
    </source>
</reference>
<dbReference type="FunFam" id="3.40.30.10:FF:000001">
    <property type="entry name" value="Thioredoxin"/>
    <property type="match status" value="1"/>
</dbReference>
<dbReference type="AlphaFoldDB" id="A0A5C6C2K5"/>
<protein>
    <recommendedName>
        <fullName evidence="6 7">Thioredoxin</fullName>
    </recommendedName>
</protein>
<organism evidence="11 12">
    <name type="scientific">Novipirellula galeiformis</name>
    <dbReference type="NCBI Taxonomy" id="2528004"/>
    <lineage>
        <taxon>Bacteria</taxon>
        <taxon>Pseudomonadati</taxon>
        <taxon>Planctomycetota</taxon>
        <taxon>Planctomycetia</taxon>
        <taxon>Pirellulales</taxon>
        <taxon>Pirellulaceae</taxon>
        <taxon>Novipirellula</taxon>
    </lineage>
</organism>
<dbReference type="GO" id="GO:0015035">
    <property type="term" value="F:protein-disulfide reductase activity"/>
    <property type="evidence" value="ECO:0007669"/>
    <property type="project" value="UniProtKB-UniRule"/>
</dbReference>
<dbReference type="SUPFAM" id="SSF52833">
    <property type="entry name" value="Thioredoxin-like"/>
    <property type="match status" value="1"/>
</dbReference>
<dbReference type="NCBIfam" id="TIGR01068">
    <property type="entry name" value="thioredoxin"/>
    <property type="match status" value="1"/>
</dbReference>
<keyword evidence="3" id="KW-0249">Electron transport</keyword>
<evidence type="ECO:0000256" key="5">
    <source>
        <dbReference type="ARBA" id="ARBA00023284"/>
    </source>
</evidence>
<feature type="domain" description="Thioredoxin" evidence="10">
    <location>
        <begin position="1"/>
        <end position="104"/>
    </location>
</feature>
<evidence type="ECO:0000259" key="10">
    <source>
        <dbReference type="PROSITE" id="PS51352"/>
    </source>
</evidence>
<feature type="disulfide bond" description="Redox-active" evidence="9">
    <location>
        <begin position="30"/>
        <end position="33"/>
    </location>
</feature>
<keyword evidence="4 9" id="KW-1015">Disulfide bond</keyword>
<evidence type="ECO:0000256" key="2">
    <source>
        <dbReference type="ARBA" id="ARBA00022448"/>
    </source>
</evidence>
<dbReference type="PANTHER" id="PTHR45663">
    <property type="entry name" value="GEO12009P1"/>
    <property type="match status" value="1"/>
</dbReference>